<dbReference type="Proteomes" id="UP000077868">
    <property type="component" value="Chromosome"/>
</dbReference>
<reference evidence="2 3" key="1">
    <citation type="submission" date="2016-03" db="EMBL/GenBank/DDBJ databases">
        <title>Complete genome sequence of a soil Actinobacterium, Nocardioides dokdonensis FR1436.</title>
        <authorList>
            <person name="Kwon S.-K."/>
            <person name="Kim K."/>
            <person name="Kim J.F."/>
        </authorList>
    </citation>
    <scope>NUCLEOTIDE SEQUENCE [LARGE SCALE GENOMIC DNA]</scope>
    <source>
        <strain evidence="2 3">FR1436</strain>
    </source>
</reference>
<dbReference type="OrthoDB" id="3243290at2"/>
<keyword evidence="2" id="KW-0560">Oxidoreductase</keyword>
<evidence type="ECO:0000313" key="2">
    <source>
        <dbReference type="EMBL" id="ANH37238.1"/>
    </source>
</evidence>
<dbReference type="Gene3D" id="3.40.50.720">
    <property type="entry name" value="NAD(P)-binding Rossmann-like Domain"/>
    <property type="match status" value="1"/>
</dbReference>
<dbReference type="PANTHER" id="PTHR47129:SF1">
    <property type="entry name" value="NMRA-LIKE DOMAIN-CONTAINING PROTEIN"/>
    <property type="match status" value="1"/>
</dbReference>
<dbReference type="EMBL" id="CP015079">
    <property type="protein sequence ID" value="ANH37238.1"/>
    <property type="molecule type" value="Genomic_DNA"/>
</dbReference>
<organism evidence="2 3">
    <name type="scientific">Nocardioides dokdonensis FR1436</name>
    <dbReference type="NCBI Taxonomy" id="1300347"/>
    <lineage>
        <taxon>Bacteria</taxon>
        <taxon>Bacillati</taxon>
        <taxon>Actinomycetota</taxon>
        <taxon>Actinomycetes</taxon>
        <taxon>Propionibacteriales</taxon>
        <taxon>Nocardioidaceae</taxon>
        <taxon>Nocardioides</taxon>
    </lineage>
</organism>
<dbReference type="STRING" id="1300347.I601_0792"/>
<dbReference type="EC" id="1.6.5.2" evidence="2"/>
<dbReference type="Pfam" id="PF13460">
    <property type="entry name" value="NAD_binding_10"/>
    <property type="match status" value="1"/>
</dbReference>
<dbReference type="GO" id="GO:0003955">
    <property type="term" value="F:NAD(P)H dehydrogenase (quinone) activity"/>
    <property type="evidence" value="ECO:0007669"/>
    <property type="project" value="UniProtKB-EC"/>
</dbReference>
<name>A0A1A9GG44_9ACTN</name>
<accession>A0A1A9GG44</accession>
<dbReference type="PATRIC" id="fig|1300347.3.peg.792"/>
<dbReference type="Gene3D" id="3.90.25.10">
    <property type="entry name" value="UDP-galactose 4-epimerase, domain 1"/>
    <property type="match status" value="1"/>
</dbReference>
<dbReference type="InterPro" id="IPR036291">
    <property type="entry name" value="NAD(P)-bd_dom_sf"/>
</dbReference>
<evidence type="ECO:0000259" key="1">
    <source>
        <dbReference type="Pfam" id="PF13460"/>
    </source>
</evidence>
<gene>
    <name evidence="2" type="primary">qorB</name>
    <name evidence="2" type="ORF">I601_0792</name>
</gene>
<evidence type="ECO:0000313" key="3">
    <source>
        <dbReference type="Proteomes" id="UP000077868"/>
    </source>
</evidence>
<dbReference type="AlphaFoldDB" id="A0A1A9GG44"/>
<dbReference type="RefSeq" id="WP_068106702.1">
    <property type="nucleotide sequence ID" value="NZ_CP015079.1"/>
</dbReference>
<keyword evidence="3" id="KW-1185">Reference proteome</keyword>
<dbReference type="SUPFAM" id="SSF51735">
    <property type="entry name" value="NAD(P)-binding Rossmann-fold domains"/>
    <property type="match status" value="1"/>
</dbReference>
<sequence length="287" mass="30846">MTTIGITGATGTLGGRVTSLLAGADMRLDLRLLVRDAARAPDVDTDVRECTYADRDAVLAALRGVETLFMVSTHEGPQRRDEHRTFVAAAAEAGVRHVVYTSFVGAAPDTTFTLGHDHHFTEQAIRDSGMSYTFLRDNFYLDVLPLFADDHGVLRGPGGRGRLAAVARADVADAAAVVLRDPADHAGAAYDMTGPEALRLDEVAARAGAVLGREMSYVEEGVDEAYASRRAGWPDARQWQLDAWVSTYTAIADGSLARVSPDVERLLGRPARTLEQALEQRPRGTGA</sequence>
<dbReference type="InterPro" id="IPR052718">
    <property type="entry name" value="NmrA-type_oxidoreductase"/>
</dbReference>
<feature type="domain" description="NAD(P)-binding" evidence="1">
    <location>
        <begin position="8"/>
        <end position="182"/>
    </location>
</feature>
<proteinExistence type="predicted"/>
<dbReference type="PANTHER" id="PTHR47129">
    <property type="entry name" value="QUINONE OXIDOREDUCTASE 2"/>
    <property type="match status" value="1"/>
</dbReference>
<protein>
    <submittedName>
        <fullName evidence="2">Quinone oxidoreductase 2</fullName>
        <ecNumber evidence="2">1.6.5.2</ecNumber>
    </submittedName>
</protein>
<dbReference type="KEGG" id="ndk:I601_0792"/>
<dbReference type="InterPro" id="IPR016040">
    <property type="entry name" value="NAD(P)-bd_dom"/>
</dbReference>